<organism evidence="1 2">
    <name type="scientific">Sulfurirhabdus autotrophica</name>
    <dbReference type="NCBI Taxonomy" id="1706046"/>
    <lineage>
        <taxon>Bacteria</taxon>
        <taxon>Pseudomonadati</taxon>
        <taxon>Pseudomonadota</taxon>
        <taxon>Betaproteobacteria</taxon>
        <taxon>Nitrosomonadales</taxon>
        <taxon>Sulfuricellaceae</taxon>
        <taxon>Sulfurirhabdus</taxon>
    </lineage>
</organism>
<accession>A0A4R3YIG2</accession>
<name>A0A4R3YIG2_9PROT</name>
<dbReference type="OrthoDB" id="8553796at2"/>
<dbReference type="Proteomes" id="UP000295367">
    <property type="component" value="Unassembled WGS sequence"/>
</dbReference>
<evidence type="ECO:0000313" key="2">
    <source>
        <dbReference type="Proteomes" id="UP000295367"/>
    </source>
</evidence>
<sequence length="530" mass="60890">MIDLFYYFRKKIIDPLSSLRVTERWLNSLSLKDEYQAHKHISDALNIFNSSTDPLTKERLQILMRLDEGSQLLQKNLCDIYLKKHASDPELEQKLWKCIFANFWHLAHGYQAFIRDYLDHPEQSEISKMIPLITVRAIHYLSGEIKWRYFHQEMVQPNMWKRLHKLYRLSELHGFSNEKVTIAGGSSESSCMMEYFRILMLDMLVPTSLQIEQIELVEQWLMRWAEVMHLDNHYAENRHTHFIDLSKPAGAGKIVPETEGEKLRFWDISPLLAEVTRSLRLQREGKQLDRIGIEGKYCDSACLDFMEQLSTLWMTDSAARVYPRELSDNKTVEVVCGISCVISMLDSHSSNSESCSLNALSAKWPIENESATGYGLIIHSDACSNAEVGRLIGVRDAESNGPWKIGAIRWVKNAESGKISLGVEKLSDSPRAVKIERLELAQLHSENLQEQAGIITADVKELRALFLPNVDNKGMASSLILPISEFTAGKIMDLHDKQLTYKIRFTEILENSEDWARIKFDILGRRSRAA</sequence>
<comment type="caution">
    <text evidence="1">The sequence shown here is derived from an EMBL/GenBank/DDBJ whole genome shotgun (WGS) entry which is preliminary data.</text>
</comment>
<keyword evidence="2" id="KW-1185">Reference proteome</keyword>
<proteinExistence type="predicted"/>
<reference evidence="1 2" key="1">
    <citation type="submission" date="2019-03" db="EMBL/GenBank/DDBJ databases">
        <title>Genomic Encyclopedia of Type Strains, Phase IV (KMG-IV): sequencing the most valuable type-strain genomes for metagenomic binning, comparative biology and taxonomic classification.</title>
        <authorList>
            <person name="Goeker M."/>
        </authorList>
    </citation>
    <scope>NUCLEOTIDE SEQUENCE [LARGE SCALE GENOMIC DNA]</scope>
    <source>
        <strain evidence="1 2">DSM 100309</strain>
    </source>
</reference>
<protein>
    <submittedName>
        <fullName evidence="1">Uncharacterized protein</fullName>
    </submittedName>
</protein>
<gene>
    <name evidence="1" type="ORF">EDC63_101416</name>
</gene>
<evidence type="ECO:0000313" key="1">
    <source>
        <dbReference type="EMBL" id="TCV90443.1"/>
    </source>
</evidence>
<dbReference type="EMBL" id="SMCO01000001">
    <property type="protein sequence ID" value="TCV90443.1"/>
    <property type="molecule type" value="Genomic_DNA"/>
</dbReference>
<dbReference type="AlphaFoldDB" id="A0A4R3YIG2"/>
<dbReference type="RefSeq" id="WP_124947617.1">
    <property type="nucleotide sequence ID" value="NZ_BHVT01000073.1"/>
</dbReference>